<evidence type="ECO:0000313" key="1">
    <source>
        <dbReference type="EMBL" id="KRR06358.1"/>
    </source>
</evidence>
<evidence type="ECO:0000313" key="2">
    <source>
        <dbReference type="Proteomes" id="UP000050863"/>
    </source>
</evidence>
<proteinExistence type="predicted"/>
<keyword evidence="2" id="KW-1185">Reference proteome</keyword>
<sequence length="143" mass="16518">MPRIIERTWRWIGENEKQLVICFVVVGGLYALWEYLSHQRGEREREVARYVLLQGSEHVSSARARLEVLMNRTDVSELKKETYGPFFENLINDRETVAAAIVELKFFDSLAMCVESSRCSKSSLASTSFLMRKVSCKTSDHFC</sequence>
<accession>A0A0R3LMD8</accession>
<organism evidence="1 2">
    <name type="scientific">Bradyrhizobium jicamae</name>
    <dbReference type="NCBI Taxonomy" id="280332"/>
    <lineage>
        <taxon>Bacteria</taxon>
        <taxon>Pseudomonadati</taxon>
        <taxon>Pseudomonadota</taxon>
        <taxon>Alphaproteobacteria</taxon>
        <taxon>Hyphomicrobiales</taxon>
        <taxon>Nitrobacteraceae</taxon>
        <taxon>Bradyrhizobium</taxon>
    </lineage>
</organism>
<reference evidence="1 2" key="1">
    <citation type="submission" date="2014-03" db="EMBL/GenBank/DDBJ databases">
        <title>Bradyrhizobium valentinum sp. nov., isolated from effective nodules of Lupinus mariae-josephae, a lupine endemic of basic-lime soils in Eastern Spain.</title>
        <authorList>
            <person name="Duran D."/>
            <person name="Rey L."/>
            <person name="Navarro A."/>
            <person name="Busquets A."/>
            <person name="Imperial J."/>
            <person name="Ruiz-Argueso T."/>
        </authorList>
    </citation>
    <scope>NUCLEOTIDE SEQUENCE [LARGE SCALE GENOMIC DNA]</scope>
    <source>
        <strain evidence="1 2">PAC68</strain>
    </source>
</reference>
<dbReference type="Proteomes" id="UP000050863">
    <property type="component" value="Unassembled WGS sequence"/>
</dbReference>
<dbReference type="AlphaFoldDB" id="A0A0R3LMD8"/>
<name>A0A0R3LMD8_9BRAD</name>
<protein>
    <submittedName>
        <fullName evidence="1">Uncharacterized protein</fullName>
    </submittedName>
</protein>
<comment type="caution">
    <text evidence="1">The sequence shown here is derived from an EMBL/GenBank/DDBJ whole genome shotgun (WGS) entry which is preliminary data.</text>
</comment>
<gene>
    <name evidence="1" type="ORF">CQ12_33430</name>
</gene>
<dbReference type="EMBL" id="LLXZ01000115">
    <property type="protein sequence ID" value="KRR06358.1"/>
    <property type="molecule type" value="Genomic_DNA"/>
</dbReference>